<evidence type="ECO:0000313" key="4">
    <source>
        <dbReference type="Proteomes" id="UP000501602"/>
    </source>
</evidence>
<dbReference type="Proteomes" id="UP000501602">
    <property type="component" value="Chromosome"/>
</dbReference>
<dbReference type="GO" id="GO:0019534">
    <property type="term" value="F:toxin transmembrane transporter activity"/>
    <property type="evidence" value="ECO:0007669"/>
    <property type="project" value="InterPro"/>
</dbReference>
<sequence>MNKDKAALGLPITGAIFLHIGVVALLMFSVDFSHQPKPQPSSATAAPIVKATMVDQAKVQAQVERIKKQEQAQRAAENKRQQELERQLAEAKRKNKAEQENLKQLEQKKKRQQAEVKKAEEAAKQAKLKKDAEEKKAKQAAEQRRKEEQAQKAAEQKRKDAEALARKQEADRKAKEQAAAAERKRKAEEEAARKAKEAARLAAEAELAAQMAAEQTELNQARQQQVLTEVQRYSILIRQAIKRNLRSDPNTIGKECQVRLSLAPDGFVFSSKVLGGDANLCRATEAAIRAAGNLPVSPEADVYEQMKEINLRIALEQ</sequence>
<gene>
    <name evidence="3" type="primary">tolA</name>
    <name evidence="3" type="ORF">HER31_05390</name>
</gene>
<dbReference type="SUPFAM" id="SSF74653">
    <property type="entry name" value="TolA/TonB C-terminal domain"/>
    <property type="match status" value="1"/>
</dbReference>
<feature type="transmembrane region" description="Helical" evidence="2">
    <location>
        <begin position="7"/>
        <end position="30"/>
    </location>
</feature>
<reference evidence="3 4" key="1">
    <citation type="submission" date="2020-04" db="EMBL/GenBank/DDBJ databases">
        <title>Ferrimonas sp. S7 isolated from sea water.</title>
        <authorList>
            <person name="Bae S.S."/>
            <person name="Baek K."/>
        </authorList>
    </citation>
    <scope>NUCLEOTIDE SEQUENCE [LARGE SCALE GENOMIC DNA]</scope>
    <source>
        <strain evidence="3 4">S7</strain>
    </source>
</reference>
<organism evidence="3 4">
    <name type="scientific">Ferrimonas lipolytica</name>
    <dbReference type="NCBI Taxonomy" id="2724191"/>
    <lineage>
        <taxon>Bacteria</taxon>
        <taxon>Pseudomonadati</taxon>
        <taxon>Pseudomonadota</taxon>
        <taxon>Gammaproteobacteria</taxon>
        <taxon>Alteromonadales</taxon>
        <taxon>Ferrimonadaceae</taxon>
        <taxon>Ferrimonas</taxon>
    </lineage>
</organism>
<proteinExistence type="predicted"/>
<name>A0A6H1UCI1_9GAMM</name>
<evidence type="ECO:0000256" key="2">
    <source>
        <dbReference type="SAM" id="Phobius"/>
    </source>
</evidence>
<dbReference type="KEGG" id="fes:HER31_05390"/>
<keyword evidence="2" id="KW-1133">Transmembrane helix</keyword>
<dbReference type="GO" id="GO:0043213">
    <property type="term" value="P:bacteriocin transport"/>
    <property type="evidence" value="ECO:0007669"/>
    <property type="project" value="InterPro"/>
</dbReference>
<dbReference type="GO" id="GO:0016020">
    <property type="term" value="C:membrane"/>
    <property type="evidence" value="ECO:0007669"/>
    <property type="project" value="InterPro"/>
</dbReference>
<dbReference type="AlphaFoldDB" id="A0A6H1UCI1"/>
<dbReference type="InterPro" id="IPR014161">
    <property type="entry name" value="Tol-Pal_TolA"/>
</dbReference>
<keyword evidence="4" id="KW-1185">Reference proteome</keyword>
<protein>
    <submittedName>
        <fullName evidence="3">Cell envelope integrity protein TolA</fullName>
    </submittedName>
</protein>
<dbReference type="NCBIfam" id="TIGR02794">
    <property type="entry name" value="tolA_full"/>
    <property type="match status" value="1"/>
</dbReference>
<dbReference type="Pfam" id="PF06519">
    <property type="entry name" value="TolA"/>
    <property type="match status" value="1"/>
</dbReference>
<dbReference type="EMBL" id="CP051180">
    <property type="protein sequence ID" value="QIZ76349.1"/>
    <property type="molecule type" value="Genomic_DNA"/>
</dbReference>
<evidence type="ECO:0000256" key="1">
    <source>
        <dbReference type="SAM" id="MobiDB-lite"/>
    </source>
</evidence>
<accession>A0A6H1UCI1</accession>
<dbReference type="RefSeq" id="WP_168659609.1">
    <property type="nucleotide sequence ID" value="NZ_CP051180.1"/>
</dbReference>
<keyword evidence="2" id="KW-0472">Membrane</keyword>
<dbReference type="Gene3D" id="3.30.1150.10">
    <property type="match status" value="1"/>
</dbReference>
<evidence type="ECO:0000313" key="3">
    <source>
        <dbReference type="EMBL" id="QIZ76349.1"/>
    </source>
</evidence>
<feature type="region of interest" description="Disordered" evidence="1">
    <location>
        <begin position="70"/>
        <end position="192"/>
    </location>
</feature>
<keyword evidence="2" id="KW-0812">Transmembrane</keyword>